<evidence type="ECO:0000313" key="1">
    <source>
        <dbReference type="EMBL" id="KAJ7951845.1"/>
    </source>
</evidence>
<sequence>MAGSNREPPNWWTSLPFSHGTSLWCWLLFEIRQQGCKSLAKQLAVTCGLKIPSLKVATTLVGGSKV</sequence>
<dbReference type="KEGG" id="qsa:O6P43_027830"/>
<protein>
    <submittedName>
        <fullName evidence="1">Uncharacterized protein</fullName>
    </submittedName>
</protein>
<dbReference type="Proteomes" id="UP001163823">
    <property type="component" value="Chromosome 11"/>
</dbReference>
<evidence type="ECO:0000313" key="2">
    <source>
        <dbReference type="Proteomes" id="UP001163823"/>
    </source>
</evidence>
<name>A0AAD7L5B2_QUISA</name>
<accession>A0AAD7L5B2</accession>
<reference evidence="1" key="1">
    <citation type="journal article" date="2023" name="Science">
        <title>Elucidation of the pathway for biosynthesis of saponin adjuvants from the soapbark tree.</title>
        <authorList>
            <person name="Reed J."/>
            <person name="Orme A."/>
            <person name="El-Demerdash A."/>
            <person name="Owen C."/>
            <person name="Martin L.B.B."/>
            <person name="Misra R.C."/>
            <person name="Kikuchi S."/>
            <person name="Rejzek M."/>
            <person name="Martin A.C."/>
            <person name="Harkess A."/>
            <person name="Leebens-Mack J."/>
            <person name="Louveau T."/>
            <person name="Stephenson M.J."/>
            <person name="Osbourn A."/>
        </authorList>
    </citation>
    <scope>NUCLEOTIDE SEQUENCE</scope>
    <source>
        <strain evidence="1">S10</strain>
    </source>
</reference>
<proteinExistence type="predicted"/>
<organism evidence="1 2">
    <name type="scientific">Quillaja saponaria</name>
    <name type="common">Soap bark tree</name>
    <dbReference type="NCBI Taxonomy" id="32244"/>
    <lineage>
        <taxon>Eukaryota</taxon>
        <taxon>Viridiplantae</taxon>
        <taxon>Streptophyta</taxon>
        <taxon>Embryophyta</taxon>
        <taxon>Tracheophyta</taxon>
        <taxon>Spermatophyta</taxon>
        <taxon>Magnoliopsida</taxon>
        <taxon>eudicotyledons</taxon>
        <taxon>Gunneridae</taxon>
        <taxon>Pentapetalae</taxon>
        <taxon>rosids</taxon>
        <taxon>fabids</taxon>
        <taxon>Fabales</taxon>
        <taxon>Quillajaceae</taxon>
        <taxon>Quillaja</taxon>
    </lineage>
</organism>
<dbReference type="EMBL" id="JARAOO010000011">
    <property type="protein sequence ID" value="KAJ7951845.1"/>
    <property type="molecule type" value="Genomic_DNA"/>
</dbReference>
<comment type="caution">
    <text evidence="1">The sequence shown here is derived from an EMBL/GenBank/DDBJ whole genome shotgun (WGS) entry which is preliminary data.</text>
</comment>
<keyword evidence="2" id="KW-1185">Reference proteome</keyword>
<dbReference type="AlphaFoldDB" id="A0AAD7L5B2"/>
<gene>
    <name evidence="1" type="ORF">O6P43_027830</name>
</gene>